<dbReference type="Pfam" id="PF05504">
    <property type="entry name" value="Spore_GerAC"/>
    <property type="match status" value="1"/>
</dbReference>
<evidence type="ECO:0000256" key="4">
    <source>
        <dbReference type="ARBA" id="ARBA00022729"/>
    </source>
</evidence>
<evidence type="ECO:0000256" key="2">
    <source>
        <dbReference type="ARBA" id="ARBA00007886"/>
    </source>
</evidence>
<dbReference type="Pfam" id="PF25198">
    <property type="entry name" value="Spore_GerAC_N"/>
    <property type="match status" value="1"/>
</dbReference>
<dbReference type="Proteomes" id="UP001219585">
    <property type="component" value="Chromosome"/>
</dbReference>
<dbReference type="PANTHER" id="PTHR35789">
    <property type="entry name" value="SPORE GERMINATION PROTEIN B3"/>
    <property type="match status" value="1"/>
</dbReference>
<evidence type="ECO:0000313" key="10">
    <source>
        <dbReference type="EMBL" id="WDV08585.1"/>
    </source>
</evidence>
<dbReference type="RefSeq" id="WP_274796791.1">
    <property type="nucleotide sequence ID" value="NZ_CP113527.1"/>
</dbReference>
<comment type="subcellular location">
    <subcellularLocation>
        <location evidence="1">Membrane</location>
        <topology evidence="1">Lipid-anchor</topology>
    </subcellularLocation>
</comment>
<dbReference type="PROSITE" id="PS51257">
    <property type="entry name" value="PROKAR_LIPOPROTEIN"/>
    <property type="match status" value="1"/>
</dbReference>
<evidence type="ECO:0000256" key="7">
    <source>
        <dbReference type="ARBA" id="ARBA00023288"/>
    </source>
</evidence>
<organism evidence="10 11">
    <name type="scientific">Lysinibacillus irui</name>
    <dbReference type="NCBI Taxonomy" id="2998077"/>
    <lineage>
        <taxon>Bacteria</taxon>
        <taxon>Bacillati</taxon>
        <taxon>Bacillota</taxon>
        <taxon>Bacilli</taxon>
        <taxon>Bacillales</taxon>
        <taxon>Bacillaceae</taxon>
        <taxon>Lysinibacillus</taxon>
    </lineage>
</organism>
<dbReference type="AlphaFoldDB" id="A0AAJ5RV56"/>
<comment type="similarity">
    <text evidence="2">Belongs to the GerABKC lipoprotein family.</text>
</comment>
<reference evidence="10" key="1">
    <citation type="submission" date="2022-11" db="EMBL/GenBank/DDBJ databases">
        <title>Lysinibacillus irui.</title>
        <authorList>
            <person name="Akintayo S.O."/>
        </authorList>
    </citation>
    <scope>NUCLEOTIDE SEQUENCE</scope>
    <source>
        <strain evidence="10">IRB4-01</strain>
    </source>
</reference>
<sequence length="388" mass="44517">MSQKNIVVAMFIFTITLLLSGCWDVTEPQRMYYVQGVGVDYKDNEYTVYLQIINFATVAKTETANPQAAPTEIGKATGKTIEEAIYKLYRSMDQEVFWGHMTFLLFSDNAMRDEHAISVIDTFLRFRETRYHIWVYCTDDSIEDVLLVSPLLEKSPTSAKLSNPKNTAKQESFVEPVNLRQLVIGLNEPNHEMKVPYITINESWETIDGQEKETYFAGVGILSKDSFKGYLKGTSARGIEWMNDATKQGEITFELANNEKDDYLTVDIKKLDVRVKPIVTNSQVRFEVVLKFDTVLNGFKGKLDPDQVRKKVSEEVKKEIMGTFEEGLKMDADVFRLSEYLYRDNVKAWKKLEKNGKIPLNKDSISKIDIHINKVSPGRKTFQETITE</sequence>
<protein>
    <submittedName>
        <fullName evidence="10">Ger(X)C family spore germination protein</fullName>
    </submittedName>
</protein>
<evidence type="ECO:0000256" key="3">
    <source>
        <dbReference type="ARBA" id="ARBA00022544"/>
    </source>
</evidence>
<feature type="domain" description="Spore germination protein N-terminal" evidence="9">
    <location>
        <begin position="24"/>
        <end position="200"/>
    </location>
</feature>
<name>A0AAJ5RV56_9BACI</name>
<keyword evidence="4" id="KW-0732">Signal</keyword>
<dbReference type="InterPro" id="IPR057336">
    <property type="entry name" value="GerAC_N"/>
</dbReference>
<dbReference type="InterPro" id="IPR038501">
    <property type="entry name" value="Spore_GerAC_C_sf"/>
</dbReference>
<dbReference type="KEGG" id="liu:OU989_08930"/>
<dbReference type="InterPro" id="IPR046953">
    <property type="entry name" value="Spore_GerAC-like_C"/>
</dbReference>
<dbReference type="NCBIfam" id="TIGR02887">
    <property type="entry name" value="spore_ger_x_C"/>
    <property type="match status" value="1"/>
</dbReference>
<dbReference type="GO" id="GO:0016020">
    <property type="term" value="C:membrane"/>
    <property type="evidence" value="ECO:0007669"/>
    <property type="project" value="UniProtKB-SubCell"/>
</dbReference>
<evidence type="ECO:0000256" key="5">
    <source>
        <dbReference type="ARBA" id="ARBA00023136"/>
    </source>
</evidence>
<evidence type="ECO:0000259" key="9">
    <source>
        <dbReference type="Pfam" id="PF25198"/>
    </source>
</evidence>
<keyword evidence="3" id="KW-0309">Germination</keyword>
<evidence type="ECO:0000256" key="1">
    <source>
        <dbReference type="ARBA" id="ARBA00004635"/>
    </source>
</evidence>
<evidence type="ECO:0000313" key="11">
    <source>
        <dbReference type="Proteomes" id="UP001219585"/>
    </source>
</evidence>
<keyword evidence="7" id="KW-0449">Lipoprotein</keyword>
<dbReference type="GO" id="GO:0009847">
    <property type="term" value="P:spore germination"/>
    <property type="evidence" value="ECO:0007669"/>
    <property type="project" value="InterPro"/>
</dbReference>
<accession>A0AAJ5RV56</accession>
<keyword evidence="6" id="KW-0564">Palmitate</keyword>
<feature type="domain" description="Spore germination GerAC-like C-terminal" evidence="8">
    <location>
        <begin position="218"/>
        <end position="355"/>
    </location>
</feature>
<keyword evidence="5" id="KW-0472">Membrane</keyword>
<proteinExistence type="inferred from homology"/>
<gene>
    <name evidence="10" type="ORF">OU989_08930</name>
</gene>
<dbReference type="InterPro" id="IPR008844">
    <property type="entry name" value="Spore_GerAC-like"/>
</dbReference>
<evidence type="ECO:0000259" key="8">
    <source>
        <dbReference type="Pfam" id="PF05504"/>
    </source>
</evidence>
<dbReference type="PANTHER" id="PTHR35789:SF1">
    <property type="entry name" value="SPORE GERMINATION PROTEIN B3"/>
    <property type="match status" value="1"/>
</dbReference>
<dbReference type="Gene3D" id="3.30.300.210">
    <property type="entry name" value="Nutrient germinant receptor protein C, domain 3"/>
    <property type="match status" value="1"/>
</dbReference>
<evidence type="ECO:0000256" key="6">
    <source>
        <dbReference type="ARBA" id="ARBA00023139"/>
    </source>
</evidence>
<dbReference type="EMBL" id="CP113527">
    <property type="protein sequence ID" value="WDV08585.1"/>
    <property type="molecule type" value="Genomic_DNA"/>
</dbReference>